<evidence type="ECO:0000256" key="5">
    <source>
        <dbReference type="ARBA" id="ARBA00011738"/>
    </source>
</evidence>
<proteinExistence type="inferred from homology"/>
<dbReference type="Gene3D" id="3.40.50.970">
    <property type="match status" value="1"/>
</dbReference>
<gene>
    <name evidence="14" type="ORF">AXK12_05280</name>
</gene>
<keyword evidence="9" id="KW-0460">Magnesium</keyword>
<dbReference type="InterPro" id="IPR005475">
    <property type="entry name" value="Transketolase-like_Pyr-bd"/>
</dbReference>
<feature type="domain" description="Transketolase-like pyrimidine-binding" evidence="13">
    <location>
        <begin position="1"/>
        <end position="163"/>
    </location>
</feature>
<organism evidence="14 15">
    <name type="scientific">Cephaloticoccus capnophilus</name>
    <dbReference type="NCBI Taxonomy" id="1548208"/>
    <lineage>
        <taxon>Bacteria</taxon>
        <taxon>Pseudomonadati</taxon>
        <taxon>Verrucomicrobiota</taxon>
        <taxon>Opitutia</taxon>
        <taxon>Opitutales</taxon>
        <taxon>Opitutaceae</taxon>
        <taxon>Cephaloticoccus</taxon>
    </lineage>
</organism>
<dbReference type="InterPro" id="IPR009014">
    <property type="entry name" value="Transketo_C/PFOR_II"/>
</dbReference>
<dbReference type="AlphaFoldDB" id="A0A139SLM0"/>
<keyword evidence="10" id="KW-0784">Thiamine biosynthesis</keyword>
<protein>
    <recommendedName>
        <fullName evidence="6">1-deoxy-D-xylulose-5-phosphate synthase</fullName>
        <ecNumber evidence="6">2.2.1.7</ecNumber>
    </recommendedName>
</protein>
<comment type="pathway">
    <text evidence="3">Metabolic intermediate biosynthesis; 1-deoxy-D-xylulose 5-phosphate biosynthesis; 1-deoxy-D-xylulose 5-phosphate from D-glyceraldehyde 3-phosphate and pyruvate: step 1/1.</text>
</comment>
<dbReference type="GO" id="GO:0016114">
    <property type="term" value="P:terpenoid biosynthetic process"/>
    <property type="evidence" value="ECO:0007669"/>
    <property type="project" value="InterPro"/>
</dbReference>
<dbReference type="SUPFAM" id="SSF52518">
    <property type="entry name" value="Thiamin diphosphate-binding fold (THDP-binding)"/>
    <property type="match status" value="1"/>
</dbReference>
<comment type="cofactor">
    <cofactor evidence="2">
        <name>thiamine diphosphate</name>
        <dbReference type="ChEBI" id="CHEBI:58937"/>
    </cofactor>
</comment>
<dbReference type="PANTHER" id="PTHR43322">
    <property type="entry name" value="1-D-DEOXYXYLULOSE 5-PHOSPHATE SYNTHASE-RELATED"/>
    <property type="match status" value="1"/>
</dbReference>
<comment type="cofactor">
    <cofactor evidence="1">
        <name>Mg(2+)</name>
        <dbReference type="ChEBI" id="CHEBI:18420"/>
    </cofactor>
</comment>
<evidence type="ECO:0000256" key="3">
    <source>
        <dbReference type="ARBA" id="ARBA00004980"/>
    </source>
</evidence>
<evidence type="ECO:0000256" key="7">
    <source>
        <dbReference type="ARBA" id="ARBA00022679"/>
    </source>
</evidence>
<evidence type="ECO:0000256" key="10">
    <source>
        <dbReference type="ARBA" id="ARBA00022977"/>
    </source>
</evidence>
<dbReference type="CDD" id="cd07033">
    <property type="entry name" value="TPP_PYR_DXS_TK_like"/>
    <property type="match status" value="1"/>
</dbReference>
<dbReference type="Proteomes" id="UP000071392">
    <property type="component" value="Unassembled WGS sequence"/>
</dbReference>
<evidence type="ECO:0000256" key="2">
    <source>
        <dbReference type="ARBA" id="ARBA00001964"/>
    </source>
</evidence>
<evidence type="ECO:0000256" key="11">
    <source>
        <dbReference type="ARBA" id="ARBA00023052"/>
    </source>
</evidence>
<dbReference type="GO" id="GO:0046872">
    <property type="term" value="F:metal ion binding"/>
    <property type="evidence" value="ECO:0007669"/>
    <property type="project" value="UniProtKB-KW"/>
</dbReference>
<dbReference type="EMBL" id="LSZP01000042">
    <property type="protein sequence ID" value="KXU35384.1"/>
    <property type="molecule type" value="Genomic_DNA"/>
</dbReference>
<comment type="caution">
    <text evidence="14">The sequence shown here is derived from an EMBL/GenBank/DDBJ whole genome shotgun (WGS) entry which is preliminary data.</text>
</comment>
<dbReference type="InterPro" id="IPR029061">
    <property type="entry name" value="THDP-binding"/>
</dbReference>
<reference evidence="14 15" key="1">
    <citation type="submission" date="2016-02" db="EMBL/GenBank/DDBJ databases">
        <authorList>
            <person name="Wen L."/>
            <person name="He K."/>
            <person name="Yang H."/>
        </authorList>
    </citation>
    <scope>NUCLEOTIDE SEQUENCE [LARGE SCALE GENOMIC DNA]</scope>
    <source>
        <strain evidence="14 15">CV41</strain>
    </source>
</reference>
<comment type="similarity">
    <text evidence="4">Belongs to the transketolase family. DXPS subfamily.</text>
</comment>
<dbReference type="InterPro" id="IPR005477">
    <property type="entry name" value="Dxylulose-5-P_synthase"/>
</dbReference>
<evidence type="ECO:0000256" key="9">
    <source>
        <dbReference type="ARBA" id="ARBA00022842"/>
    </source>
</evidence>
<evidence type="ECO:0000259" key="13">
    <source>
        <dbReference type="SMART" id="SM00861"/>
    </source>
</evidence>
<dbReference type="SMART" id="SM00861">
    <property type="entry name" value="Transket_pyr"/>
    <property type="match status" value="1"/>
</dbReference>
<evidence type="ECO:0000313" key="15">
    <source>
        <dbReference type="Proteomes" id="UP000071392"/>
    </source>
</evidence>
<evidence type="ECO:0000256" key="1">
    <source>
        <dbReference type="ARBA" id="ARBA00001946"/>
    </source>
</evidence>
<evidence type="ECO:0000256" key="4">
    <source>
        <dbReference type="ARBA" id="ARBA00011081"/>
    </source>
</evidence>
<dbReference type="STRING" id="1548208.AXK12_05280"/>
<accession>A0A139SLM0</accession>
<dbReference type="PANTHER" id="PTHR43322:SF5">
    <property type="entry name" value="1-DEOXY-D-XYLULOSE-5-PHOSPHATE SYNTHASE, CHLOROPLASTIC"/>
    <property type="match status" value="1"/>
</dbReference>
<dbReference type="GO" id="GO:0005829">
    <property type="term" value="C:cytosol"/>
    <property type="evidence" value="ECO:0007669"/>
    <property type="project" value="TreeGrafter"/>
</dbReference>
<dbReference type="EC" id="2.2.1.7" evidence="6"/>
<dbReference type="SUPFAM" id="SSF52922">
    <property type="entry name" value="TK C-terminal domain-like"/>
    <property type="match status" value="1"/>
</dbReference>
<keyword evidence="15" id="KW-1185">Reference proteome</keyword>
<dbReference type="FunFam" id="3.40.50.970:FF:000129">
    <property type="entry name" value="Transketolase"/>
    <property type="match status" value="1"/>
</dbReference>
<keyword evidence="7" id="KW-0808">Transferase</keyword>
<dbReference type="InterPro" id="IPR033248">
    <property type="entry name" value="Transketolase_C"/>
</dbReference>
<dbReference type="GO" id="GO:0019288">
    <property type="term" value="P:isopentenyl diphosphate biosynthetic process, methylerythritol 4-phosphate pathway"/>
    <property type="evidence" value="ECO:0007669"/>
    <property type="project" value="TreeGrafter"/>
</dbReference>
<dbReference type="Gene3D" id="3.40.50.920">
    <property type="match status" value="1"/>
</dbReference>
<dbReference type="GO" id="GO:0009228">
    <property type="term" value="P:thiamine biosynthetic process"/>
    <property type="evidence" value="ECO:0007669"/>
    <property type="project" value="UniProtKB-KW"/>
</dbReference>
<dbReference type="RefSeq" id="WP_068711976.1">
    <property type="nucleotide sequence ID" value="NZ_LSZP01000042.1"/>
</dbReference>
<evidence type="ECO:0000256" key="12">
    <source>
        <dbReference type="ARBA" id="ARBA00023229"/>
    </source>
</evidence>
<dbReference type="Pfam" id="PF02780">
    <property type="entry name" value="Transketolase_C"/>
    <property type="match status" value="1"/>
</dbReference>
<keyword evidence="11" id="KW-0786">Thiamine pyrophosphate</keyword>
<evidence type="ECO:0000256" key="6">
    <source>
        <dbReference type="ARBA" id="ARBA00013150"/>
    </source>
</evidence>
<comment type="subunit">
    <text evidence="5">Homodimer.</text>
</comment>
<name>A0A139SLM0_9BACT</name>
<keyword evidence="8" id="KW-0479">Metal-binding</keyword>
<sequence>MRNTFINTLCDLAEENQDVFLLCGDLGYSVLEPFAEKFPERFLNVGVAEQNMIAVASGLSAEGYNVFCYSIGNFPTLRCIEQIRYDVCYHKANVKVVAVGAGYAYGALGVSHHTTEDIAMLRALPGMLLCSPADAIEARLAADFMVRRNGPGYVRINKSGEPNVHSCVPHEFLPGKVLWVKEGQEVLVLTTGAITHSICLELTRSHPDWALASVPFIGNYDSALLVDLAKRFNQIVTVEEHQLNGGFGSSLLEALGDLYSSGQLPHMPKLRRLAIPNSFIAKAGTQEYLRNLAGLTLDRI</sequence>
<evidence type="ECO:0000256" key="8">
    <source>
        <dbReference type="ARBA" id="ARBA00022723"/>
    </source>
</evidence>
<evidence type="ECO:0000313" key="14">
    <source>
        <dbReference type="EMBL" id="KXU35384.1"/>
    </source>
</evidence>
<dbReference type="OrthoDB" id="9803371at2"/>
<keyword evidence="12" id="KW-0414">Isoprene biosynthesis</keyword>
<dbReference type="GO" id="GO:0008661">
    <property type="term" value="F:1-deoxy-D-xylulose-5-phosphate synthase activity"/>
    <property type="evidence" value="ECO:0007669"/>
    <property type="project" value="UniProtKB-EC"/>
</dbReference>
<dbReference type="Pfam" id="PF02779">
    <property type="entry name" value="Transket_pyr"/>
    <property type="match status" value="1"/>
</dbReference>